<evidence type="ECO:0000256" key="1">
    <source>
        <dbReference type="SAM" id="MobiDB-lite"/>
    </source>
</evidence>
<evidence type="ECO:0000313" key="2">
    <source>
        <dbReference type="EMBL" id="OAX33914.1"/>
    </source>
</evidence>
<dbReference type="EMBL" id="KV448685">
    <property type="protein sequence ID" value="OAX33914.1"/>
    <property type="molecule type" value="Genomic_DNA"/>
</dbReference>
<feature type="compositionally biased region" description="Low complexity" evidence="1">
    <location>
        <begin position="43"/>
        <end position="60"/>
    </location>
</feature>
<dbReference type="Proteomes" id="UP000092154">
    <property type="component" value="Unassembled WGS sequence"/>
</dbReference>
<feature type="compositionally biased region" description="Basic and acidic residues" evidence="1">
    <location>
        <begin position="1"/>
        <end position="10"/>
    </location>
</feature>
<dbReference type="InParanoid" id="A0A1B7MMT0"/>
<dbReference type="AlphaFoldDB" id="A0A1B7MMT0"/>
<organism evidence="2 3">
    <name type="scientific">Rhizopogon vinicolor AM-OR11-026</name>
    <dbReference type="NCBI Taxonomy" id="1314800"/>
    <lineage>
        <taxon>Eukaryota</taxon>
        <taxon>Fungi</taxon>
        <taxon>Dikarya</taxon>
        <taxon>Basidiomycota</taxon>
        <taxon>Agaricomycotina</taxon>
        <taxon>Agaricomycetes</taxon>
        <taxon>Agaricomycetidae</taxon>
        <taxon>Boletales</taxon>
        <taxon>Suillineae</taxon>
        <taxon>Rhizopogonaceae</taxon>
        <taxon>Rhizopogon</taxon>
    </lineage>
</organism>
<evidence type="ECO:0000313" key="3">
    <source>
        <dbReference type="Proteomes" id="UP000092154"/>
    </source>
</evidence>
<proteinExistence type="predicted"/>
<reference evidence="2 3" key="1">
    <citation type="submission" date="2016-06" db="EMBL/GenBank/DDBJ databases">
        <title>Comparative genomics of the ectomycorrhizal sister species Rhizopogon vinicolor and Rhizopogon vesiculosus (Basidiomycota: Boletales) reveals a divergence of the mating type B locus.</title>
        <authorList>
            <consortium name="DOE Joint Genome Institute"/>
            <person name="Mujic A.B."/>
            <person name="Kuo A."/>
            <person name="Tritt A."/>
            <person name="Lipzen A."/>
            <person name="Chen C."/>
            <person name="Johnson J."/>
            <person name="Sharma A."/>
            <person name="Barry K."/>
            <person name="Grigoriev I.V."/>
            <person name="Spatafora J.W."/>
        </authorList>
    </citation>
    <scope>NUCLEOTIDE SEQUENCE [LARGE SCALE GENOMIC DNA]</scope>
    <source>
        <strain evidence="2 3">AM-OR11-026</strain>
    </source>
</reference>
<accession>A0A1B7MMT0</accession>
<protein>
    <submittedName>
        <fullName evidence="2">Uncharacterized protein</fullName>
    </submittedName>
</protein>
<sequence length="335" mass="38512">MSWEYRKERGQMWNRHLNKTAGAQKGRTKAGNSSHNSRDTQRSSHSSSYDSQVSSSSLSHASRDTEEFSSSSSDDSRDTQRYSSQIGQDHPILGDIALAAAVATAREDHREFLWYGVWTIVIKDHMFYRCNTSTTACNLVPQYVLQREYDPSSDESTAEGKPKREWVIPDFVLVLQRLHLSSIGPATITRQKVVMIVEIKPIRPKHVRFPRTPFTPIYPQVRKQALFAFASNPTLNTIGFIIAIGDIWKYGEIRRPMDQLLSSWSEAKDPSWSPEKLKMTIRIPCYLQKLSEHKCFFNLMDRSGKSAVAFQYIADRIKERESDFWGLSIQQPTRR</sequence>
<gene>
    <name evidence="2" type="ORF">K503DRAFT_804001</name>
</gene>
<keyword evidence="3" id="KW-1185">Reference proteome</keyword>
<feature type="region of interest" description="Disordered" evidence="1">
    <location>
        <begin position="1"/>
        <end position="86"/>
    </location>
</feature>
<dbReference type="OrthoDB" id="2677262at2759"/>
<name>A0A1B7MMT0_9AGAM</name>